<evidence type="ECO:0000259" key="12">
    <source>
        <dbReference type="Pfam" id="PF07715"/>
    </source>
</evidence>
<evidence type="ECO:0000256" key="7">
    <source>
        <dbReference type="ARBA" id="ARBA00023237"/>
    </source>
</evidence>
<dbReference type="Pfam" id="PF13715">
    <property type="entry name" value="CarbopepD_reg_2"/>
    <property type="match status" value="1"/>
</dbReference>
<dbReference type="InterPro" id="IPR000531">
    <property type="entry name" value="Beta-barrel_TonB"/>
</dbReference>
<dbReference type="InterPro" id="IPR012910">
    <property type="entry name" value="Plug_dom"/>
</dbReference>
<dbReference type="InterPro" id="IPR036942">
    <property type="entry name" value="Beta-barrel_TonB_sf"/>
</dbReference>
<keyword evidence="6 8" id="KW-0472">Membrane</keyword>
<comment type="caution">
    <text evidence="13">The sequence shown here is derived from an EMBL/GenBank/DDBJ whole genome shotgun (WGS) entry which is preliminary data.</text>
</comment>
<feature type="chain" id="PRO_5046807275" evidence="10">
    <location>
        <begin position="22"/>
        <end position="999"/>
    </location>
</feature>
<evidence type="ECO:0000313" key="14">
    <source>
        <dbReference type="Proteomes" id="UP001501302"/>
    </source>
</evidence>
<evidence type="ECO:0000256" key="4">
    <source>
        <dbReference type="ARBA" id="ARBA00022692"/>
    </source>
</evidence>
<dbReference type="PROSITE" id="PS00018">
    <property type="entry name" value="EF_HAND_1"/>
    <property type="match status" value="1"/>
</dbReference>
<feature type="domain" description="TonB-dependent receptor-like beta-barrel" evidence="11">
    <location>
        <begin position="390"/>
        <end position="956"/>
    </location>
</feature>
<dbReference type="Proteomes" id="UP001501302">
    <property type="component" value="Unassembled WGS sequence"/>
</dbReference>
<dbReference type="Gene3D" id="2.40.170.20">
    <property type="entry name" value="TonB-dependent receptor, beta-barrel domain"/>
    <property type="match status" value="1"/>
</dbReference>
<dbReference type="Gene3D" id="2.170.130.10">
    <property type="entry name" value="TonB-dependent receptor, plug domain"/>
    <property type="match status" value="1"/>
</dbReference>
<dbReference type="InterPro" id="IPR037066">
    <property type="entry name" value="Plug_dom_sf"/>
</dbReference>
<dbReference type="InterPro" id="IPR018247">
    <property type="entry name" value="EF_Hand_1_Ca_BS"/>
</dbReference>
<dbReference type="InterPro" id="IPR008969">
    <property type="entry name" value="CarboxyPept-like_regulatory"/>
</dbReference>
<dbReference type="NCBIfam" id="TIGR04057">
    <property type="entry name" value="SusC_RagA_signa"/>
    <property type="match status" value="1"/>
</dbReference>
<evidence type="ECO:0000313" key="13">
    <source>
        <dbReference type="EMBL" id="GAA4954413.1"/>
    </source>
</evidence>
<sequence length="999" mass="109027">MMNHKLITLILSLCISFFAFAQETITGTIKATDSQPLPGVNILLKGTGTGASTDFDGNFSINAPANGTLVVSFIGFKTQEIAINSQTVIDVVLEEDFAQLDQVVVVGYGTQKKSDVTGAVSSVKMSELQNIPSARADQALQGQVAGVNIVNNDASPDANVSIRVRGVTSISGGSNPLIIIDGVQGASLKDIHPNDIASMEVLKDASATAIYGSRGAAGVILITSKKGKNKKPQITFNSYTTMHQVRDELDLMDAYQYAVYNNDNRAARGLPLPFTNQEIEGFKVNGGTDWQKEIFRMGISHNQHLNVSGGNDDIVYSISGDFLQNDGIIINSSYKKYSVRPNIGFNFLDKKLKFNLNSFISLSKNNPVPLNTRDREGSPVYSATFFPPTKPVYLGDGTYSQPGGGVGSNTEYNPVALALEPARDNYSNRINFNPSIEYSIIEGLKLYVSGAYLVVDDENNFYYNEKVVNGVNADRKASITDSKFTSFQNTNLLTYEKDLNDKHSIKLTGLFEQQKLKTSINSASASDFLSNSTTYNNLSLGAVPGIPWSNLTERSLQSFMGRVNYSYDGKYAINLTGRQDASSVFAENNKTAFFPSVGIAWNVSKENFLIDSKLINNLKLRGSYGEVGNQGISPYESLAQLTTGAFFTFNGNDLAPGVALSTSAPNPDLRWETTVQLNVGLDVSMFNGRLSLSADYYKKNTTDLLQTRALFQASGFATQLINAGEVENKGVEFVLSGKPIVSDKFKWDTTVTFSMNENKVIALDEGVNEIRLGNAGLPGFDDAVWLQVGEPIGLIRGIEYNGVWKSDEAVLAAVYNQTPGSPKYVDQNNDGIINGDDWTNIANTLPDFTYSWINNFSYNNFSLNLLIIGSQGNDIYNLGSSRINSVNNLNVWTPTNENTNIPAHNQLGSIANSSRWVEDGSYLRLKNITLGYNLPEKTIQSLGIGSLRFYLTGTNLITLTDYTGYDPESNSSSSDTFRGIDHSSYPSQKQFTLGLDITF</sequence>
<comment type="similarity">
    <text evidence="8 9">Belongs to the TonB-dependent receptor family.</text>
</comment>
<comment type="subcellular location">
    <subcellularLocation>
        <location evidence="1 8">Cell outer membrane</location>
        <topology evidence="1 8">Multi-pass membrane protein</topology>
    </subcellularLocation>
</comment>
<feature type="signal peptide" evidence="10">
    <location>
        <begin position="1"/>
        <end position="21"/>
    </location>
</feature>
<keyword evidence="10" id="KW-0732">Signal</keyword>
<dbReference type="SUPFAM" id="SSF49464">
    <property type="entry name" value="Carboxypeptidase regulatory domain-like"/>
    <property type="match status" value="1"/>
</dbReference>
<evidence type="ECO:0000256" key="10">
    <source>
        <dbReference type="SAM" id="SignalP"/>
    </source>
</evidence>
<feature type="domain" description="TonB-dependent receptor plug" evidence="12">
    <location>
        <begin position="113"/>
        <end position="219"/>
    </location>
</feature>
<keyword evidence="4 8" id="KW-0812">Transmembrane</keyword>
<organism evidence="13 14">
    <name type="scientific">Algibacter agarivorans</name>
    <dbReference type="NCBI Taxonomy" id="1109741"/>
    <lineage>
        <taxon>Bacteria</taxon>
        <taxon>Pseudomonadati</taxon>
        <taxon>Bacteroidota</taxon>
        <taxon>Flavobacteriia</taxon>
        <taxon>Flavobacteriales</taxon>
        <taxon>Flavobacteriaceae</taxon>
        <taxon>Algibacter</taxon>
    </lineage>
</organism>
<proteinExistence type="inferred from homology"/>
<keyword evidence="14" id="KW-1185">Reference proteome</keyword>
<protein>
    <submittedName>
        <fullName evidence="13">TonB-dependent receptor</fullName>
    </submittedName>
</protein>
<evidence type="ECO:0000256" key="9">
    <source>
        <dbReference type="RuleBase" id="RU003357"/>
    </source>
</evidence>
<evidence type="ECO:0000259" key="11">
    <source>
        <dbReference type="Pfam" id="PF00593"/>
    </source>
</evidence>
<evidence type="ECO:0000256" key="8">
    <source>
        <dbReference type="PROSITE-ProRule" id="PRU01360"/>
    </source>
</evidence>
<name>A0ABP9H3E6_9FLAO</name>
<dbReference type="SUPFAM" id="SSF56935">
    <property type="entry name" value="Porins"/>
    <property type="match status" value="1"/>
</dbReference>
<evidence type="ECO:0000256" key="1">
    <source>
        <dbReference type="ARBA" id="ARBA00004571"/>
    </source>
</evidence>
<evidence type="ECO:0000256" key="5">
    <source>
        <dbReference type="ARBA" id="ARBA00023077"/>
    </source>
</evidence>
<dbReference type="InterPro" id="IPR023997">
    <property type="entry name" value="TonB-dep_OMP_SusC/RagA_CS"/>
</dbReference>
<dbReference type="Pfam" id="PF00593">
    <property type="entry name" value="TonB_dep_Rec_b-barrel"/>
    <property type="match status" value="1"/>
</dbReference>
<keyword evidence="2 8" id="KW-0813">Transport</keyword>
<keyword evidence="5 9" id="KW-0798">TonB box</keyword>
<keyword evidence="7 8" id="KW-0998">Cell outer membrane</keyword>
<reference evidence="14" key="1">
    <citation type="journal article" date="2019" name="Int. J. Syst. Evol. Microbiol.">
        <title>The Global Catalogue of Microorganisms (GCM) 10K type strain sequencing project: providing services to taxonomists for standard genome sequencing and annotation.</title>
        <authorList>
            <consortium name="The Broad Institute Genomics Platform"/>
            <consortium name="The Broad Institute Genome Sequencing Center for Infectious Disease"/>
            <person name="Wu L."/>
            <person name="Ma J."/>
        </authorList>
    </citation>
    <scope>NUCLEOTIDE SEQUENCE [LARGE SCALE GENOMIC DNA]</scope>
    <source>
        <strain evidence="14">JCM 18285</strain>
    </source>
</reference>
<dbReference type="RefSeq" id="WP_345193496.1">
    <property type="nucleotide sequence ID" value="NZ_BAABJJ010000044.1"/>
</dbReference>
<dbReference type="InterPro" id="IPR039426">
    <property type="entry name" value="TonB-dep_rcpt-like"/>
</dbReference>
<keyword evidence="3 8" id="KW-1134">Transmembrane beta strand</keyword>
<evidence type="ECO:0000256" key="3">
    <source>
        <dbReference type="ARBA" id="ARBA00022452"/>
    </source>
</evidence>
<evidence type="ECO:0000256" key="6">
    <source>
        <dbReference type="ARBA" id="ARBA00023136"/>
    </source>
</evidence>
<gene>
    <name evidence="13" type="ORF">GCM10023314_30070</name>
</gene>
<dbReference type="EMBL" id="BAABJJ010000044">
    <property type="protein sequence ID" value="GAA4954413.1"/>
    <property type="molecule type" value="Genomic_DNA"/>
</dbReference>
<dbReference type="Gene3D" id="2.60.40.1120">
    <property type="entry name" value="Carboxypeptidase-like, regulatory domain"/>
    <property type="match status" value="1"/>
</dbReference>
<dbReference type="InterPro" id="IPR023996">
    <property type="entry name" value="TonB-dep_OMP_SusC/RagA"/>
</dbReference>
<dbReference type="Pfam" id="PF07715">
    <property type="entry name" value="Plug"/>
    <property type="match status" value="1"/>
</dbReference>
<keyword evidence="13" id="KW-0675">Receptor</keyword>
<evidence type="ECO:0000256" key="2">
    <source>
        <dbReference type="ARBA" id="ARBA00022448"/>
    </source>
</evidence>
<dbReference type="PROSITE" id="PS52016">
    <property type="entry name" value="TONB_DEPENDENT_REC_3"/>
    <property type="match status" value="1"/>
</dbReference>
<accession>A0ABP9H3E6</accession>
<dbReference type="NCBIfam" id="TIGR04056">
    <property type="entry name" value="OMP_RagA_SusC"/>
    <property type="match status" value="1"/>
</dbReference>